<evidence type="ECO:0000313" key="11">
    <source>
        <dbReference type="EMBL" id="MBK1707222.1"/>
    </source>
</evidence>
<organism evidence="11 12">
    <name type="scientific">Halochromatium glycolicum</name>
    <dbReference type="NCBI Taxonomy" id="85075"/>
    <lineage>
        <taxon>Bacteria</taxon>
        <taxon>Pseudomonadati</taxon>
        <taxon>Pseudomonadota</taxon>
        <taxon>Gammaproteobacteria</taxon>
        <taxon>Chromatiales</taxon>
        <taxon>Chromatiaceae</taxon>
        <taxon>Halochromatium</taxon>
    </lineage>
</organism>
<dbReference type="Proteomes" id="UP001296776">
    <property type="component" value="Unassembled WGS sequence"/>
</dbReference>
<dbReference type="GO" id="GO:0008270">
    <property type="term" value="F:zinc ion binding"/>
    <property type="evidence" value="ECO:0007669"/>
    <property type="project" value="TreeGrafter"/>
</dbReference>
<evidence type="ECO:0000256" key="8">
    <source>
        <dbReference type="ARBA" id="ARBA00035238"/>
    </source>
</evidence>
<feature type="region of interest" description="Disordered" evidence="9">
    <location>
        <begin position="276"/>
        <end position="313"/>
    </location>
</feature>
<dbReference type="NCBIfam" id="TIGR00073">
    <property type="entry name" value="hypB"/>
    <property type="match status" value="1"/>
</dbReference>
<keyword evidence="5" id="KW-0378">Hydrolase</keyword>
<protein>
    <recommendedName>
        <fullName evidence="8">Hydrogenase maturation factor HypB</fullName>
    </recommendedName>
</protein>
<dbReference type="InterPro" id="IPR027417">
    <property type="entry name" value="P-loop_NTPase"/>
</dbReference>
<reference evidence="11" key="1">
    <citation type="submission" date="2017-08" db="EMBL/GenBank/DDBJ databases">
        <authorList>
            <person name="Imhoff J.F."/>
            <person name="Rahn T."/>
            <person name="Kuenzel S."/>
            <person name="Neulinger S.C."/>
        </authorList>
    </citation>
    <scope>NUCLEOTIDE SEQUENCE</scope>
    <source>
        <strain evidence="11">DSM 11080</strain>
    </source>
</reference>
<dbReference type="GO" id="GO:0051604">
    <property type="term" value="P:protein maturation"/>
    <property type="evidence" value="ECO:0007669"/>
    <property type="project" value="InterPro"/>
</dbReference>
<comment type="caution">
    <text evidence="11">The sequence shown here is derived from an EMBL/GenBank/DDBJ whole genome shotgun (WGS) entry which is preliminary data.</text>
</comment>
<keyword evidence="6" id="KW-0862">Zinc</keyword>
<sequence>MCDTCGCNITPGNEHLVHADGKHAQTADGRAAVEVLSSLLSENDHQATHNREHFDRHGTLALNLMSSPGAGKTSLLEATIEALRGELRIAVVEGDLETENDAERIRAKQVPAIQIATGSACHLDAHMVHDALHQLDLDEIDVLFIENVGNLVCPASFDLGQHRNVTLLSVPEGDDKPAKYPVMFRAADLVLLSKADLLPVLDDFDPGRAEHYLRNLASTVPFEQVAVRAGHEQLSPWLDWLRSEVAAQRERLAAGLTAHPSLQPDGARLHAAALSESPAAGTGHHAHHDPVHHHHGHHHGHHHSQGHDIAHEH</sequence>
<dbReference type="AlphaFoldDB" id="A0AAJ0U8L2"/>
<keyword evidence="4" id="KW-0547">Nucleotide-binding</keyword>
<dbReference type="InterPro" id="IPR004392">
    <property type="entry name" value="Hyd_mat_HypB"/>
</dbReference>
<keyword evidence="2" id="KW-0533">Nickel</keyword>
<evidence type="ECO:0000256" key="9">
    <source>
        <dbReference type="SAM" id="MobiDB-lite"/>
    </source>
</evidence>
<evidence type="ECO:0000256" key="6">
    <source>
        <dbReference type="ARBA" id="ARBA00022833"/>
    </source>
</evidence>
<dbReference type="RefSeq" id="WP_200348703.1">
    <property type="nucleotide sequence ID" value="NZ_NRSJ01000072.1"/>
</dbReference>
<evidence type="ECO:0000256" key="7">
    <source>
        <dbReference type="ARBA" id="ARBA00023134"/>
    </source>
</evidence>
<keyword evidence="7" id="KW-0342">GTP-binding</keyword>
<comment type="similarity">
    <text evidence="1">Belongs to the SIMIBI class G3E GTPase family. HypB/HupM subfamily.</text>
</comment>
<proteinExistence type="inferred from homology"/>
<reference evidence="11" key="2">
    <citation type="journal article" date="2020" name="Microorganisms">
        <title>Osmotic Adaptation and Compatible Solute Biosynthesis of Phototrophic Bacteria as Revealed from Genome Analyses.</title>
        <authorList>
            <person name="Imhoff J.F."/>
            <person name="Rahn T."/>
            <person name="Kunzel S."/>
            <person name="Keller A."/>
            <person name="Neulinger S.C."/>
        </authorList>
    </citation>
    <scope>NUCLEOTIDE SEQUENCE</scope>
    <source>
        <strain evidence="11">DSM 11080</strain>
    </source>
</reference>
<feature type="compositionally biased region" description="Basic residues" evidence="9">
    <location>
        <begin position="284"/>
        <end position="304"/>
    </location>
</feature>
<dbReference type="CDD" id="cd05390">
    <property type="entry name" value="HypB"/>
    <property type="match status" value="1"/>
</dbReference>
<dbReference type="Pfam" id="PF02492">
    <property type="entry name" value="cobW"/>
    <property type="match status" value="1"/>
</dbReference>
<dbReference type="SUPFAM" id="SSF52540">
    <property type="entry name" value="P-loop containing nucleoside triphosphate hydrolases"/>
    <property type="match status" value="1"/>
</dbReference>
<dbReference type="InterPro" id="IPR003495">
    <property type="entry name" value="CobW/HypB/UreG_nucleotide-bd"/>
</dbReference>
<evidence type="ECO:0000313" key="12">
    <source>
        <dbReference type="Proteomes" id="UP001296776"/>
    </source>
</evidence>
<evidence type="ECO:0000256" key="4">
    <source>
        <dbReference type="ARBA" id="ARBA00022741"/>
    </source>
</evidence>
<evidence type="ECO:0000256" key="2">
    <source>
        <dbReference type="ARBA" id="ARBA00022596"/>
    </source>
</evidence>
<name>A0AAJ0U8L2_9GAMM</name>
<dbReference type="GO" id="GO:0003924">
    <property type="term" value="F:GTPase activity"/>
    <property type="evidence" value="ECO:0007669"/>
    <property type="project" value="InterPro"/>
</dbReference>
<dbReference type="EMBL" id="NRSJ01000072">
    <property type="protein sequence ID" value="MBK1707222.1"/>
    <property type="molecule type" value="Genomic_DNA"/>
</dbReference>
<feature type="domain" description="CobW/HypB/UreG nucleotide-binding" evidence="10">
    <location>
        <begin position="63"/>
        <end position="203"/>
    </location>
</feature>
<gene>
    <name evidence="11" type="primary">hypB</name>
    <name evidence="11" type="ORF">CKO40_22475</name>
</gene>
<dbReference type="GO" id="GO:0016151">
    <property type="term" value="F:nickel cation binding"/>
    <property type="evidence" value="ECO:0007669"/>
    <property type="project" value="InterPro"/>
</dbReference>
<evidence type="ECO:0000256" key="5">
    <source>
        <dbReference type="ARBA" id="ARBA00022801"/>
    </source>
</evidence>
<keyword evidence="12" id="KW-1185">Reference proteome</keyword>
<accession>A0AAJ0U8L2</accession>
<keyword evidence="3" id="KW-0479">Metal-binding</keyword>
<evidence type="ECO:0000256" key="3">
    <source>
        <dbReference type="ARBA" id="ARBA00022723"/>
    </source>
</evidence>
<dbReference type="GO" id="GO:0005525">
    <property type="term" value="F:GTP binding"/>
    <property type="evidence" value="ECO:0007669"/>
    <property type="project" value="UniProtKB-KW"/>
</dbReference>
<evidence type="ECO:0000256" key="1">
    <source>
        <dbReference type="ARBA" id="ARBA00006211"/>
    </source>
</evidence>
<evidence type="ECO:0000259" key="10">
    <source>
        <dbReference type="Pfam" id="PF02492"/>
    </source>
</evidence>
<dbReference type="PANTHER" id="PTHR30134">
    <property type="entry name" value="HYDROGENASE PROTEIN ASSEMBLY PROTEIN, NICKEL CHAPERONE"/>
    <property type="match status" value="1"/>
</dbReference>
<dbReference type="PANTHER" id="PTHR30134:SF2">
    <property type="entry name" value="HYDROGENASE MATURATION FACTOR HYPB"/>
    <property type="match status" value="1"/>
</dbReference>
<dbReference type="Gene3D" id="3.40.50.300">
    <property type="entry name" value="P-loop containing nucleotide triphosphate hydrolases"/>
    <property type="match status" value="1"/>
</dbReference>